<dbReference type="OrthoDB" id="3540210at2759"/>
<keyword evidence="1" id="KW-0472">Membrane</keyword>
<dbReference type="Proteomes" id="UP000800200">
    <property type="component" value="Unassembled WGS sequence"/>
</dbReference>
<gene>
    <name evidence="2" type="ORF">K469DRAFT_805575</name>
</gene>
<protein>
    <submittedName>
        <fullName evidence="2">Uncharacterized protein</fullName>
    </submittedName>
</protein>
<feature type="transmembrane region" description="Helical" evidence="1">
    <location>
        <begin position="39"/>
        <end position="63"/>
    </location>
</feature>
<dbReference type="AlphaFoldDB" id="A0A6A6DF06"/>
<evidence type="ECO:0000313" key="2">
    <source>
        <dbReference type="EMBL" id="KAF2178017.1"/>
    </source>
</evidence>
<accession>A0A6A6DF06</accession>
<proteinExistence type="predicted"/>
<organism evidence="2 3">
    <name type="scientific">Zopfia rhizophila CBS 207.26</name>
    <dbReference type="NCBI Taxonomy" id="1314779"/>
    <lineage>
        <taxon>Eukaryota</taxon>
        <taxon>Fungi</taxon>
        <taxon>Dikarya</taxon>
        <taxon>Ascomycota</taxon>
        <taxon>Pezizomycotina</taxon>
        <taxon>Dothideomycetes</taxon>
        <taxon>Dothideomycetes incertae sedis</taxon>
        <taxon>Zopfiaceae</taxon>
        <taxon>Zopfia</taxon>
    </lineage>
</organism>
<keyword evidence="1" id="KW-0812">Transmembrane</keyword>
<reference evidence="2" key="1">
    <citation type="journal article" date="2020" name="Stud. Mycol.">
        <title>101 Dothideomycetes genomes: a test case for predicting lifestyles and emergence of pathogens.</title>
        <authorList>
            <person name="Haridas S."/>
            <person name="Albert R."/>
            <person name="Binder M."/>
            <person name="Bloem J."/>
            <person name="Labutti K."/>
            <person name="Salamov A."/>
            <person name="Andreopoulos B."/>
            <person name="Baker S."/>
            <person name="Barry K."/>
            <person name="Bills G."/>
            <person name="Bluhm B."/>
            <person name="Cannon C."/>
            <person name="Castanera R."/>
            <person name="Culley D."/>
            <person name="Daum C."/>
            <person name="Ezra D."/>
            <person name="Gonzalez J."/>
            <person name="Henrissat B."/>
            <person name="Kuo A."/>
            <person name="Liang C."/>
            <person name="Lipzen A."/>
            <person name="Lutzoni F."/>
            <person name="Magnuson J."/>
            <person name="Mondo S."/>
            <person name="Nolan M."/>
            <person name="Ohm R."/>
            <person name="Pangilinan J."/>
            <person name="Park H.-J."/>
            <person name="Ramirez L."/>
            <person name="Alfaro M."/>
            <person name="Sun H."/>
            <person name="Tritt A."/>
            <person name="Yoshinaga Y."/>
            <person name="Zwiers L.-H."/>
            <person name="Turgeon B."/>
            <person name="Goodwin S."/>
            <person name="Spatafora J."/>
            <person name="Crous P."/>
            <person name="Grigoriev I."/>
        </authorList>
    </citation>
    <scope>NUCLEOTIDE SEQUENCE</scope>
    <source>
        <strain evidence="2">CBS 207.26</strain>
    </source>
</reference>
<keyword evidence="3" id="KW-1185">Reference proteome</keyword>
<dbReference type="EMBL" id="ML994679">
    <property type="protein sequence ID" value="KAF2178017.1"/>
    <property type="molecule type" value="Genomic_DNA"/>
</dbReference>
<name>A0A6A6DF06_9PEZI</name>
<keyword evidence="1" id="KW-1133">Transmembrane helix</keyword>
<sequence>MSIFAVPGQPQACIGAWTNWSHGKVLEVTLILSQGDGNFLVAFIALFISIAGMSFLRITCFALRYIFSSKTAQNVLYHQRQAILRNTPSGTNALYSFGPLLWYWTWDRKHGRPVCRLLPLVEYSTVTISAFVVAGIYSSRIAALTGDEALISAPHLDLVNDTITGTLIEDTYEFFISFLFFWVYASQ</sequence>
<evidence type="ECO:0000313" key="3">
    <source>
        <dbReference type="Proteomes" id="UP000800200"/>
    </source>
</evidence>
<evidence type="ECO:0000256" key="1">
    <source>
        <dbReference type="SAM" id="Phobius"/>
    </source>
</evidence>